<evidence type="ECO:0000313" key="2">
    <source>
        <dbReference type="EMBL" id="AWG25679.1"/>
    </source>
</evidence>
<keyword evidence="1" id="KW-0732">Signal</keyword>
<feature type="chain" id="PRO_5015663886" description="POTRA domain-containing protein" evidence="1">
    <location>
        <begin position="23"/>
        <end position="612"/>
    </location>
</feature>
<evidence type="ECO:0000256" key="1">
    <source>
        <dbReference type="SAM" id="SignalP"/>
    </source>
</evidence>
<organism evidence="2 3">
    <name type="scientific">Flavobacterium kingsejongi</name>
    <dbReference type="NCBI Taxonomy" id="1678728"/>
    <lineage>
        <taxon>Bacteria</taxon>
        <taxon>Pseudomonadati</taxon>
        <taxon>Bacteroidota</taxon>
        <taxon>Flavobacteriia</taxon>
        <taxon>Flavobacteriales</taxon>
        <taxon>Flavobacteriaceae</taxon>
        <taxon>Flavobacterium</taxon>
    </lineage>
</organism>
<accession>A0A2S1LPN4</accession>
<dbReference type="Proteomes" id="UP000244677">
    <property type="component" value="Chromosome"/>
</dbReference>
<name>A0A2S1LPN4_9FLAO</name>
<dbReference type="KEGG" id="fki:FK004_10860"/>
<protein>
    <recommendedName>
        <fullName evidence="4">POTRA domain-containing protein</fullName>
    </recommendedName>
</protein>
<dbReference type="AlphaFoldDB" id="A0A2S1LPN4"/>
<dbReference type="EMBL" id="CP020919">
    <property type="protein sequence ID" value="AWG25679.1"/>
    <property type="molecule type" value="Genomic_DNA"/>
</dbReference>
<dbReference type="Gene3D" id="3.10.20.310">
    <property type="entry name" value="membrane protein fhac"/>
    <property type="match status" value="1"/>
</dbReference>
<evidence type="ECO:0000313" key="3">
    <source>
        <dbReference type="Proteomes" id="UP000244677"/>
    </source>
</evidence>
<gene>
    <name evidence="2" type="ORF">FK004_10860</name>
</gene>
<sequence>MRGTIKIFFLVFFFMSLQSLRAQDPTVKKDSVSMYNNIEKYSKKRKFTKFIHKLIFRQTRTEQPKKVATKEKNREIPYRKYEGKIIRKINIVTLDPFGYSVHDTTTKQKNFIERAGNSLHFKTRQITIRNLLLIKKNQPLDSLLIKESQRLIRTQRYIREVTVTPETVSSSSDSIDLTIRVLDAWSLIPDASFSGSRYDIELREKNFFGTGHEFRNKYRQNIKDGDNYYRSRYYVPNIANTYINTTIEYENDVDDDFVKSINIERPFFSPYARWAGGIFVDQRYVSDSMKTVTGTIGYQSIKSSSQDFWAGHSIQVFKGNTEEDRATNFVSSIRYLRKRFQEAPGPLYDSINYYTRQDLYLISIGITSRKYIQDKYIFNYEIIEDVPIGRIFGITGGMQRKNHTNRLYLGSKVAIGNHYEFGYLSGAIEYGTFFRGSNLEDGALTFQATYFTNLIDAGKGRWKFRQFIKPQLVLGFRRNPYDNITINGEYGLPGFDGFGLIGTKKLLLSFQTQSYAPWELLGFRFGPFLSCTLGVLSDEHHAITNSKLYSQFGIGVLITNRYLVFNSFQVSFSFYPSIPGQGDNVLKSNSVKSTDFQFDDFQYGKPETVLYQ</sequence>
<evidence type="ECO:0008006" key="4">
    <source>
        <dbReference type="Google" id="ProtNLM"/>
    </source>
</evidence>
<keyword evidence="3" id="KW-1185">Reference proteome</keyword>
<reference evidence="2 3" key="1">
    <citation type="submission" date="2017-04" db="EMBL/GenBank/DDBJ databases">
        <title>Complete genome sequence of Flavobacterium kingsejong AJ004.</title>
        <authorList>
            <person name="Lee P.C."/>
        </authorList>
    </citation>
    <scope>NUCLEOTIDE SEQUENCE [LARGE SCALE GENOMIC DNA]</scope>
    <source>
        <strain evidence="2 3">AJ004</strain>
    </source>
</reference>
<feature type="signal peptide" evidence="1">
    <location>
        <begin position="1"/>
        <end position="22"/>
    </location>
</feature>
<proteinExistence type="predicted"/>